<dbReference type="EMBL" id="CAJVRL010000035">
    <property type="protein sequence ID" value="CAG8950050.1"/>
    <property type="molecule type" value="Genomic_DNA"/>
</dbReference>
<evidence type="ECO:0000313" key="2">
    <source>
        <dbReference type="EMBL" id="CAG8950050.1"/>
    </source>
</evidence>
<feature type="compositionally biased region" description="Basic and acidic residues" evidence="1">
    <location>
        <begin position="11"/>
        <end position="21"/>
    </location>
</feature>
<organism evidence="2 3">
    <name type="scientific">Hymenoscyphus fraxineus</name>
    <dbReference type="NCBI Taxonomy" id="746836"/>
    <lineage>
        <taxon>Eukaryota</taxon>
        <taxon>Fungi</taxon>
        <taxon>Dikarya</taxon>
        <taxon>Ascomycota</taxon>
        <taxon>Pezizomycotina</taxon>
        <taxon>Leotiomycetes</taxon>
        <taxon>Helotiales</taxon>
        <taxon>Helotiaceae</taxon>
        <taxon>Hymenoscyphus</taxon>
    </lineage>
</organism>
<sequence>MKYRSSSISSRMKENRGEMSHSRKVNLDTISSIDVSVPLSYFNIEVTSLVVPSLSSTKRLLFAISSSKTPWGRDEKSRPDIMSKSVPNARISWGKWKELVKANAMFQLISNY</sequence>
<evidence type="ECO:0000256" key="1">
    <source>
        <dbReference type="SAM" id="MobiDB-lite"/>
    </source>
</evidence>
<gene>
    <name evidence="2" type="ORF">HYFRA_00008282</name>
</gene>
<dbReference type="Proteomes" id="UP000696280">
    <property type="component" value="Unassembled WGS sequence"/>
</dbReference>
<accession>A0A9N9KLS0</accession>
<evidence type="ECO:0000313" key="3">
    <source>
        <dbReference type="Proteomes" id="UP000696280"/>
    </source>
</evidence>
<protein>
    <submittedName>
        <fullName evidence="2">Uncharacterized protein</fullName>
    </submittedName>
</protein>
<reference evidence="2" key="1">
    <citation type="submission" date="2021-07" db="EMBL/GenBank/DDBJ databases">
        <authorList>
            <person name="Durling M."/>
        </authorList>
    </citation>
    <scope>NUCLEOTIDE SEQUENCE</scope>
</reference>
<comment type="caution">
    <text evidence="2">The sequence shown here is derived from an EMBL/GenBank/DDBJ whole genome shotgun (WGS) entry which is preliminary data.</text>
</comment>
<proteinExistence type="predicted"/>
<name>A0A9N9KLS0_9HELO</name>
<feature type="compositionally biased region" description="Polar residues" evidence="1">
    <location>
        <begin position="1"/>
        <end position="10"/>
    </location>
</feature>
<keyword evidence="3" id="KW-1185">Reference proteome</keyword>
<feature type="region of interest" description="Disordered" evidence="1">
    <location>
        <begin position="1"/>
        <end position="23"/>
    </location>
</feature>
<dbReference type="AlphaFoldDB" id="A0A9N9KLS0"/>